<dbReference type="SUPFAM" id="SSF55811">
    <property type="entry name" value="Nudix"/>
    <property type="match status" value="1"/>
</dbReference>
<dbReference type="InterPro" id="IPR020084">
    <property type="entry name" value="NUDIX_hydrolase_CS"/>
</dbReference>
<evidence type="ECO:0000259" key="8">
    <source>
        <dbReference type="PROSITE" id="PS51462"/>
    </source>
</evidence>
<keyword evidence="4 7" id="KW-0378">Hydrolase</keyword>
<evidence type="ECO:0000256" key="4">
    <source>
        <dbReference type="ARBA" id="ARBA00022801"/>
    </source>
</evidence>
<comment type="cofactor">
    <cofactor evidence="1">
        <name>Mn(2+)</name>
        <dbReference type="ChEBI" id="CHEBI:29035"/>
    </cofactor>
</comment>
<dbReference type="PANTHER" id="PTHR12992:SF11">
    <property type="entry name" value="MITOCHONDRIAL COENZYME A DIPHOSPHATASE NUDT8"/>
    <property type="match status" value="1"/>
</dbReference>
<gene>
    <name evidence="9" type="ORF">HRUBRA_00792</name>
</gene>
<keyword evidence="10" id="KW-1185">Reference proteome</keyword>
<evidence type="ECO:0000256" key="3">
    <source>
        <dbReference type="ARBA" id="ARBA00022723"/>
    </source>
</evidence>
<protein>
    <submittedName>
        <fullName evidence="9">Putative nudix hydrolase YeaB</fullName>
    </submittedName>
</protein>
<comment type="cofactor">
    <cofactor evidence="2">
        <name>Mg(2+)</name>
        <dbReference type="ChEBI" id="CHEBI:18420"/>
    </cofactor>
</comment>
<dbReference type="HOGENOM" id="CLU_040940_5_0_6"/>
<evidence type="ECO:0000313" key="9">
    <source>
        <dbReference type="EMBL" id="KGE04633.1"/>
    </source>
</evidence>
<dbReference type="InterPro" id="IPR020476">
    <property type="entry name" value="Nudix_hydrolase"/>
</dbReference>
<keyword evidence="5" id="KW-0460">Magnesium</keyword>
<dbReference type="InterPro" id="IPR045121">
    <property type="entry name" value="CoAse"/>
</dbReference>
<proteinExistence type="inferred from homology"/>
<evidence type="ECO:0000256" key="1">
    <source>
        <dbReference type="ARBA" id="ARBA00001936"/>
    </source>
</evidence>
<dbReference type="Pfam" id="PF00293">
    <property type="entry name" value="NUDIX"/>
    <property type="match status" value="1"/>
</dbReference>
<dbReference type="Proteomes" id="UP000029640">
    <property type="component" value="Unassembled WGS sequence"/>
</dbReference>
<dbReference type="RefSeq" id="WP_236629825.1">
    <property type="nucleotide sequence ID" value="NZ_KN234764.1"/>
</dbReference>
<dbReference type="CDD" id="cd03426">
    <property type="entry name" value="NUDIX_CoAse_Nudt7"/>
    <property type="match status" value="1"/>
</dbReference>
<keyword evidence="3" id="KW-0479">Metal-binding</keyword>
<dbReference type="Gene3D" id="3.90.79.10">
    <property type="entry name" value="Nucleoside Triphosphate Pyrophosphohydrolase"/>
    <property type="match status" value="1"/>
</dbReference>
<dbReference type="PROSITE" id="PS51462">
    <property type="entry name" value="NUDIX"/>
    <property type="match status" value="1"/>
</dbReference>
<evidence type="ECO:0000256" key="5">
    <source>
        <dbReference type="ARBA" id="ARBA00022842"/>
    </source>
</evidence>
<dbReference type="EMBL" id="AUVB01000023">
    <property type="protein sequence ID" value="KGE04633.1"/>
    <property type="molecule type" value="Genomic_DNA"/>
</dbReference>
<dbReference type="STRING" id="1265313.HRUBRA_00792"/>
<dbReference type="PANTHER" id="PTHR12992">
    <property type="entry name" value="NUDIX HYDROLASE"/>
    <property type="match status" value="1"/>
</dbReference>
<dbReference type="PROSITE" id="PS00893">
    <property type="entry name" value="NUDIX_BOX"/>
    <property type="match status" value="1"/>
</dbReference>
<evidence type="ECO:0000313" key="10">
    <source>
        <dbReference type="Proteomes" id="UP000029640"/>
    </source>
</evidence>
<dbReference type="InterPro" id="IPR000086">
    <property type="entry name" value="NUDIX_hydrolase_dom"/>
</dbReference>
<comment type="caution">
    <text evidence="9">The sequence shown here is derived from an EMBL/GenBank/DDBJ whole genome shotgun (WGS) entry which is preliminary data.</text>
</comment>
<evidence type="ECO:0000256" key="7">
    <source>
        <dbReference type="RuleBase" id="RU003476"/>
    </source>
</evidence>
<evidence type="ECO:0000256" key="6">
    <source>
        <dbReference type="ARBA" id="ARBA00023211"/>
    </source>
</evidence>
<dbReference type="AlphaFoldDB" id="A0A095VUC3"/>
<sequence>MIPGLNAHDRGIPLDLFRYSSALRTVLEKHLEPFEPRVIAAGGRRAAAVCLTVCRDGDKPAIIVTRRSATLRAHSRQWALPGGRRDQGESAIEGALRELHEEVGLFAGGDAVLGVLDDYATRSGYVITPVVVWGDCDWRDLTPNPAEVDFLRPFPFRELARPDSPVLQRIAESDGEVLSMNFHDDVIYSPTGAMLYQFREVALFGRHTRVAHFEQPLFAWR</sequence>
<accession>A0A095VUC3</accession>
<feature type="domain" description="Nudix hydrolase" evidence="8">
    <location>
        <begin position="43"/>
        <end position="176"/>
    </location>
</feature>
<dbReference type="PATRIC" id="fig|1265313.6.peg.787"/>
<dbReference type="GO" id="GO:0010945">
    <property type="term" value="F:coenzyme A diphosphatase activity"/>
    <property type="evidence" value="ECO:0007669"/>
    <property type="project" value="InterPro"/>
</dbReference>
<dbReference type="PRINTS" id="PR00502">
    <property type="entry name" value="NUDIXFAMILY"/>
</dbReference>
<dbReference type="InterPro" id="IPR015797">
    <property type="entry name" value="NUDIX_hydrolase-like_dom_sf"/>
</dbReference>
<organism evidence="9 10">
    <name type="scientific">Pseudohaliea rubra DSM 19751</name>
    <dbReference type="NCBI Taxonomy" id="1265313"/>
    <lineage>
        <taxon>Bacteria</taxon>
        <taxon>Pseudomonadati</taxon>
        <taxon>Pseudomonadota</taxon>
        <taxon>Gammaproteobacteria</taxon>
        <taxon>Cellvibrionales</taxon>
        <taxon>Halieaceae</taxon>
        <taxon>Pseudohaliea</taxon>
    </lineage>
</organism>
<dbReference type="GO" id="GO:0046872">
    <property type="term" value="F:metal ion binding"/>
    <property type="evidence" value="ECO:0007669"/>
    <property type="project" value="UniProtKB-KW"/>
</dbReference>
<dbReference type="eggNOG" id="COG1051">
    <property type="taxonomic scope" value="Bacteria"/>
</dbReference>
<comment type="similarity">
    <text evidence="7">Belongs to the Nudix hydrolase family.</text>
</comment>
<reference evidence="9 10" key="1">
    <citation type="journal article" date="2014" name="Genome Announc.">
        <title>Genome Sequence of Gammaproteobacterial Pseudohaliea rubra Type Strain DSM 19751, Isolated from Coastal Seawater of the Mediterranean Sea.</title>
        <authorList>
            <person name="Spring S."/>
            <person name="Fiebig A."/>
            <person name="Riedel T."/>
            <person name="Goker M."/>
            <person name="Klenk H.P."/>
        </authorList>
    </citation>
    <scope>NUCLEOTIDE SEQUENCE [LARGE SCALE GENOMIC DNA]</scope>
    <source>
        <strain evidence="9 10">DSM 19751</strain>
    </source>
</reference>
<keyword evidence="6" id="KW-0464">Manganese</keyword>
<evidence type="ECO:0000256" key="2">
    <source>
        <dbReference type="ARBA" id="ARBA00001946"/>
    </source>
</evidence>
<name>A0A095VUC3_9GAMM</name>